<name>A0A086ZL36_9BIFI</name>
<dbReference type="GO" id="GO:0009313">
    <property type="term" value="P:oligosaccharide catabolic process"/>
    <property type="evidence" value="ECO:0007669"/>
    <property type="project" value="TreeGrafter"/>
</dbReference>
<comment type="caution">
    <text evidence="4">The sequence shown here is derived from an EMBL/GenBank/DDBJ whole genome shotgun (WGS) entry which is preliminary data.</text>
</comment>
<dbReference type="CDD" id="cd11332">
    <property type="entry name" value="AmyAc_OligoGlu_TS"/>
    <property type="match status" value="1"/>
</dbReference>
<evidence type="ECO:0000256" key="1">
    <source>
        <dbReference type="ARBA" id="ARBA00008061"/>
    </source>
</evidence>
<accession>A0A086ZL36</accession>
<comment type="similarity">
    <text evidence="1">Belongs to the glycosyl hydrolase 13 family.</text>
</comment>
<dbReference type="GO" id="GO:0004558">
    <property type="term" value="F:alpha-1,4-glucosidase activity"/>
    <property type="evidence" value="ECO:0007669"/>
    <property type="project" value="UniProtKB-EC"/>
</dbReference>
<keyword evidence="2" id="KW-0325">Glycoprotein</keyword>
<keyword evidence="5" id="KW-1185">Reference proteome</keyword>
<dbReference type="GeneID" id="303204317"/>
<sequence>MAESNADNWWRNAVVYEVYPRSFNDSNGDGEGDFRGIIDRLDYLHDLGVDALWLTPFYPSPLADGGYDVADYCGVDPRFGTLRQFADLVARAHDRGIRIIIDIVPNHTSDKHPWFTKALHSAPGSKERNRYIFHVGRGEHGEQPPTNWLSNFGGSAWEPCGDGWYYLHSFAKEQPDLNWDNPEVQQDFLDILRFWCEQGVDGFRIDVSHGLVKDLREPLRDRPDPALMSPQAADGTDPLWDRDGVHEIYRQWRELLNQYTPVKYAIGESWTPFTPRVYQYARQDELGSIFDFSLLKAAWNRDDYRKIIERTGVCAAAAGSAPVWVLGNHDVPRLASRIALPKGADVEHWVTSDGRDPSIDPARAERRARAEALLMLGLPGTAFIYQGDELGLPEDLDLRPADVQDPIWERSGHRFKGRDGCRVPLPWNSDSVSFGFSQSSHPWLPQPAWYARFAVSNQECSPESMLNLYRAAIAERRHWIGPGDEAEWLTDGEYAEDGLGWRVSSGLEVLVNFSSEHAIRLPEEATILLNSCPERTDRANKQVPPESAVWYFRGTPVSRSKENQ</sequence>
<protein>
    <submittedName>
        <fullName evidence="4">Alpha amylase</fullName>
        <ecNumber evidence="4">3.2.1.20</ecNumber>
    </submittedName>
</protein>
<evidence type="ECO:0000313" key="5">
    <source>
        <dbReference type="Proteomes" id="UP000029093"/>
    </source>
</evidence>
<dbReference type="Gene3D" id="3.20.20.80">
    <property type="entry name" value="Glycosidases"/>
    <property type="match status" value="1"/>
</dbReference>
<dbReference type="EC" id="3.2.1.20" evidence="4"/>
<proteinExistence type="inferred from homology"/>
<dbReference type="OrthoDB" id="9043248at2"/>
<organism evidence="4 5">
    <name type="scientific">Bifidobacterium boum</name>
    <dbReference type="NCBI Taxonomy" id="78343"/>
    <lineage>
        <taxon>Bacteria</taxon>
        <taxon>Bacillati</taxon>
        <taxon>Actinomycetota</taxon>
        <taxon>Actinomycetes</taxon>
        <taxon>Bifidobacteriales</taxon>
        <taxon>Bifidobacteriaceae</taxon>
        <taxon>Bifidobacterium</taxon>
    </lineage>
</organism>
<dbReference type="RefSeq" id="WP_051616885.1">
    <property type="nucleotide sequence ID" value="NZ_JGYQ01000015.1"/>
</dbReference>
<gene>
    <name evidence="4" type="ORF">BBOU_1209</name>
</gene>
<dbReference type="InterPro" id="IPR045857">
    <property type="entry name" value="O16G_dom_2"/>
</dbReference>
<dbReference type="SUPFAM" id="SSF51445">
    <property type="entry name" value="(Trans)glycosidases"/>
    <property type="match status" value="1"/>
</dbReference>
<reference evidence="4 5" key="1">
    <citation type="submission" date="2014-03" db="EMBL/GenBank/DDBJ databases">
        <title>Genomics of Bifidobacteria.</title>
        <authorList>
            <person name="Ventura M."/>
            <person name="Milani C."/>
            <person name="Lugli G.A."/>
        </authorList>
    </citation>
    <scope>NUCLEOTIDE SEQUENCE [LARGE SCALE GENOMIC DNA]</scope>
    <source>
        <strain evidence="4 5">LMG 10736</strain>
    </source>
</reference>
<dbReference type="EMBL" id="JGYQ01000015">
    <property type="protein sequence ID" value="KFI47236.1"/>
    <property type="molecule type" value="Genomic_DNA"/>
</dbReference>
<dbReference type="InterPro" id="IPR017853">
    <property type="entry name" value="GH"/>
</dbReference>
<dbReference type="FunFam" id="3.90.400.10:FF:000001">
    <property type="entry name" value="Maltase A3, isoform A"/>
    <property type="match status" value="1"/>
</dbReference>
<dbReference type="Proteomes" id="UP000029093">
    <property type="component" value="Unassembled WGS sequence"/>
</dbReference>
<dbReference type="AlphaFoldDB" id="A0A086ZL36"/>
<dbReference type="GO" id="GO:0004556">
    <property type="term" value="F:alpha-amylase activity"/>
    <property type="evidence" value="ECO:0007669"/>
    <property type="project" value="TreeGrafter"/>
</dbReference>
<dbReference type="InterPro" id="IPR006047">
    <property type="entry name" value="GH13_cat_dom"/>
</dbReference>
<keyword evidence="4" id="KW-0378">Hydrolase</keyword>
<evidence type="ECO:0000256" key="2">
    <source>
        <dbReference type="ARBA" id="ARBA00023180"/>
    </source>
</evidence>
<evidence type="ECO:0000259" key="3">
    <source>
        <dbReference type="SMART" id="SM00642"/>
    </source>
</evidence>
<dbReference type="PANTHER" id="PTHR10357:SF179">
    <property type="entry name" value="NEUTRAL AND BASIC AMINO ACID TRANSPORT PROTEIN RBAT"/>
    <property type="match status" value="1"/>
</dbReference>
<keyword evidence="4" id="KW-0326">Glycosidase</keyword>
<dbReference type="Gene3D" id="3.90.400.10">
    <property type="entry name" value="Oligo-1,6-glucosidase, Domain 2"/>
    <property type="match status" value="1"/>
</dbReference>
<evidence type="ECO:0000313" key="4">
    <source>
        <dbReference type="EMBL" id="KFI47236.1"/>
    </source>
</evidence>
<feature type="domain" description="Glycosyl hydrolase family 13 catalytic" evidence="3">
    <location>
        <begin position="17"/>
        <end position="422"/>
    </location>
</feature>
<dbReference type="SMART" id="SM00642">
    <property type="entry name" value="Aamy"/>
    <property type="match status" value="1"/>
</dbReference>
<dbReference type="PANTHER" id="PTHR10357">
    <property type="entry name" value="ALPHA-AMYLASE FAMILY MEMBER"/>
    <property type="match status" value="1"/>
</dbReference>
<dbReference type="Pfam" id="PF00128">
    <property type="entry name" value="Alpha-amylase"/>
    <property type="match status" value="1"/>
</dbReference>